<dbReference type="OrthoDB" id="9802328at2"/>
<dbReference type="InterPro" id="IPR050859">
    <property type="entry name" value="Class-I_PLP-dep_aminotransf"/>
</dbReference>
<evidence type="ECO:0000313" key="6">
    <source>
        <dbReference type="EMBL" id="TSJ78316.1"/>
    </source>
</evidence>
<evidence type="ECO:0000256" key="2">
    <source>
        <dbReference type="ARBA" id="ARBA00022576"/>
    </source>
</evidence>
<dbReference type="AlphaFoldDB" id="A0A556QNT7"/>
<dbReference type="InterPro" id="IPR015424">
    <property type="entry name" value="PyrdxlP-dep_Trfase"/>
</dbReference>
<dbReference type="GO" id="GO:0030170">
    <property type="term" value="F:pyridoxal phosphate binding"/>
    <property type="evidence" value="ECO:0007669"/>
    <property type="project" value="InterPro"/>
</dbReference>
<gene>
    <name evidence="6" type="ORF">FPL22_03140</name>
</gene>
<comment type="caution">
    <text evidence="6">The sequence shown here is derived from an EMBL/GenBank/DDBJ whole genome shotgun (WGS) entry which is preliminary data.</text>
</comment>
<dbReference type="PANTHER" id="PTHR42790:SF19">
    <property type="entry name" value="KYNURENINE_ALPHA-AMINOADIPATE AMINOTRANSFERASE, MITOCHONDRIAL"/>
    <property type="match status" value="1"/>
</dbReference>
<comment type="cofactor">
    <cofactor evidence="1">
        <name>pyridoxal 5'-phosphate</name>
        <dbReference type="ChEBI" id="CHEBI:597326"/>
    </cofactor>
</comment>
<sequence length="421" mass="45332">MSSPVSINYSALGERSQPPTIARLMTLMLENPKLLSLAAGFTDNQTLPVPAVQAAVTALAKRAGEPEYLQYGTNQGRPKLRALLADRLLSLETPPDADTVRKNFFVTNGSQQALYLAMQVLCDPGDIVLVDRPSYFVYLEMLVGLGVQARSMPVDADGRIDAAGLSALLETLRTRGELKRVKAVYFVSYFSNPSARSLDESEKNAIADVLTQAGVIVPVVEDAAYRELYYNQPHAARSVLSLPSWAAFPKLYLSTLTKPFASGLKVGYGTSSDSALLAKMLHVKGHHDFGTANYNQALFEQILSEGGLDAQLAVIRPGYQRKMRALHGALTAGGLPALGWSWAVPGGGLYLWLTAPAGLDTGMDSAFCHACVKAGVLYVPGDLCFGDDAPKNFIRLSFGVLNETDLIEAARRFVGVAKQFA</sequence>
<protein>
    <submittedName>
        <fullName evidence="6">PLP-dependent aminotransferase family protein</fullName>
    </submittedName>
</protein>
<dbReference type="Gene3D" id="3.40.640.10">
    <property type="entry name" value="Type I PLP-dependent aspartate aminotransferase-like (Major domain)"/>
    <property type="match status" value="1"/>
</dbReference>
<dbReference type="GO" id="GO:0008483">
    <property type="term" value="F:transaminase activity"/>
    <property type="evidence" value="ECO:0007669"/>
    <property type="project" value="UniProtKB-KW"/>
</dbReference>
<reference evidence="6 7" key="1">
    <citation type="submission" date="2019-07" db="EMBL/GenBank/DDBJ databases">
        <title>Description of 53C-WASEF.</title>
        <authorList>
            <person name="Pitt A."/>
            <person name="Hahn M.W."/>
        </authorList>
    </citation>
    <scope>NUCLEOTIDE SEQUENCE [LARGE SCALE GENOMIC DNA]</scope>
    <source>
        <strain evidence="6 7">53C-WASEF</strain>
    </source>
</reference>
<dbReference type="Pfam" id="PF00155">
    <property type="entry name" value="Aminotran_1_2"/>
    <property type="match status" value="1"/>
</dbReference>
<dbReference type="InterPro" id="IPR015422">
    <property type="entry name" value="PyrdxlP-dep_Trfase_small"/>
</dbReference>
<dbReference type="Proteomes" id="UP000315648">
    <property type="component" value="Unassembled WGS sequence"/>
</dbReference>
<evidence type="ECO:0000256" key="4">
    <source>
        <dbReference type="ARBA" id="ARBA00022898"/>
    </source>
</evidence>
<keyword evidence="2 6" id="KW-0032">Aminotransferase</keyword>
<organism evidence="6 7">
    <name type="scientific">Rariglobus hedericola</name>
    <dbReference type="NCBI Taxonomy" id="2597822"/>
    <lineage>
        <taxon>Bacteria</taxon>
        <taxon>Pseudomonadati</taxon>
        <taxon>Verrucomicrobiota</taxon>
        <taxon>Opitutia</taxon>
        <taxon>Opitutales</taxon>
        <taxon>Opitutaceae</taxon>
        <taxon>Rariglobus</taxon>
    </lineage>
</organism>
<keyword evidence="3 6" id="KW-0808">Transferase</keyword>
<keyword evidence="7" id="KW-1185">Reference proteome</keyword>
<dbReference type="CDD" id="cd00609">
    <property type="entry name" value="AAT_like"/>
    <property type="match status" value="1"/>
</dbReference>
<evidence type="ECO:0000256" key="3">
    <source>
        <dbReference type="ARBA" id="ARBA00022679"/>
    </source>
</evidence>
<dbReference type="InterPro" id="IPR004839">
    <property type="entry name" value="Aminotransferase_I/II_large"/>
</dbReference>
<accession>A0A556QNT7</accession>
<dbReference type="InterPro" id="IPR015421">
    <property type="entry name" value="PyrdxlP-dep_Trfase_major"/>
</dbReference>
<name>A0A556QNT7_9BACT</name>
<dbReference type="EMBL" id="VMBG01000001">
    <property type="protein sequence ID" value="TSJ78316.1"/>
    <property type="molecule type" value="Genomic_DNA"/>
</dbReference>
<dbReference type="SUPFAM" id="SSF53383">
    <property type="entry name" value="PLP-dependent transferases"/>
    <property type="match status" value="1"/>
</dbReference>
<dbReference type="GO" id="GO:1901605">
    <property type="term" value="P:alpha-amino acid metabolic process"/>
    <property type="evidence" value="ECO:0007669"/>
    <property type="project" value="TreeGrafter"/>
</dbReference>
<dbReference type="RefSeq" id="WP_144228657.1">
    <property type="nucleotide sequence ID" value="NZ_CBCRVV010000003.1"/>
</dbReference>
<keyword evidence="4" id="KW-0663">Pyridoxal phosphate</keyword>
<evidence type="ECO:0000256" key="1">
    <source>
        <dbReference type="ARBA" id="ARBA00001933"/>
    </source>
</evidence>
<evidence type="ECO:0000313" key="7">
    <source>
        <dbReference type="Proteomes" id="UP000315648"/>
    </source>
</evidence>
<feature type="domain" description="Aminotransferase class I/classII large" evidence="5">
    <location>
        <begin position="34"/>
        <end position="412"/>
    </location>
</feature>
<proteinExistence type="predicted"/>
<dbReference type="Gene3D" id="3.90.1150.10">
    <property type="entry name" value="Aspartate Aminotransferase, domain 1"/>
    <property type="match status" value="1"/>
</dbReference>
<dbReference type="PANTHER" id="PTHR42790">
    <property type="entry name" value="AMINOTRANSFERASE"/>
    <property type="match status" value="1"/>
</dbReference>
<evidence type="ECO:0000259" key="5">
    <source>
        <dbReference type="Pfam" id="PF00155"/>
    </source>
</evidence>